<sequence>KELAQTIPILCPGIRKKEVAPKHLGKSGSLSLTVVPTPNRSFRCFHPLADSLCERYAVIRLCRPPSMLYNRRPKGESSWEHAAPPEP</sequence>
<evidence type="ECO:0000313" key="2">
    <source>
        <dbReference type="Proteomes" id="UP000594638"/>
    </source>
</evidence>
<name>A0A8S0RCT5_OLEEU</name>
<accession>A0A8S0RCT5</accession>
<organism evidence="1 2">
    <name type="scientific">Olea europaea subsp. europaea</name>
    <dbReference type="NCBI Taxonomy" id="158383"/>
    <lineage>
        <taxon>Eukaryota</taxon>
        <taxon>Viridiplantae</taxon>
        <taxon>Streptophyta</taxon>
        <taxon>Embryophyta</taxon>
        <taxon>Tracheophyta</taxon>
        <taxon>Spermatophyta</taxon>
        <taxon>Magnoliopsida</taxon>
        <taxon>eudicotyledons</taxon>
        <taxon>Gunneridae</taxon>
        <taxon>Pentapetalae</taxon>
        <taxon>asterids</taxon>
        <taxon>lamiids</taxon>
        <taxon>Lamiales</taxon>
        <taxon>Oleaceae</taxon>
        <taxon>Oleeae</taxon>
        <taxon>Olea</taxon>
    </lineage>
</organism>
<gene>
    <name evidence="1" type="ORF">OLEA9_A113516</name>
</gene>
<reference evidence="1 2" key="1">
    <citation type="submission" date="2019-12" db="EMBL/GenBank/DDBJ databases">
        <authorList>
            <person name="Alioto T."/>
            <person name="Alioto T."/>
            <person name="Gomez Garrido J."/>
        </authorList>
    </citation>
    <scope>NUCLEOTIDE SEQUENCE [LARGE SCALE GENOMIC DNA]</scope>
</reference>
<protein>
    <submittedName>
        <fullName evidence="1">Uncharacterized protein</fullName>
    </submittedName>
</protein>
<evidence type="ECO:0000313" key="1">
    <source>
        <dbReference type="EMBL" id="CAA2977127.1"/>
    </source>
</evidence>
<feature type="non-terminal residue" evidence="1">
    <location>
        <position position="1"/>
    </location>
</feature>
<dbReference type="AlphaFoldDB" id="A0A8S0RCT5"/>
<dbReference type="Proteomes" id="UP000594638">
    <property type="component" value="Unassembled WGS sequence"/>
</dbReference>
<dbReference type="Gramene" id="OE9A113516T1">
    <property type="protein sequence ID" value="OE9A113516C1"/>
    <property type="gene ID" value="OE9A113516"/>
</dbReference>
<keyword evidence="2" id="KW-1185">Reference proteome</keyword>
<dbReference type="EMBL" id="CACTIH010002869">
    <property type="protein sequence ID" value="CAA2977127.1"/>
    <property type="molecule type" value="Genomic_DNA"/>
</dbReference>
<comment type="caution">
    <text evidence="1">The sequence shown here is derived from an EMBL/GenBank/DDBJ whole genome shotgun (WGS) entry which is preliminary data.</text>
</comment>
<proteinExistence type="predicted"/>